<organism evidence="2">
    <name type="scientific">Lygus hesperus</name>
    <name type="common">Western plant bug</name>
    <dbReference type="NCBI Taxonomy" id="30085"/>
    <lineage>
        <taxon>Eukaryota</taxon>
        <taxon>Metazoa</taxon>
        <taxon>Ecdysozoa</taxon>
        <taxon>Arthropoda</taxon>
        <taxon>Hexapoda</taxon>
        <taxon>Insecta</taxon>
        <taxon>Pterygota</taxon>
        <taxon>Neoptera</taxon>
        <taxon>Paraneoptera</taxon>
        <taxon>Hemiptera</taxon>
        <taxon>Heteroptera</taxon>
        <taxon>Panheteroptera</taxon>
        <taxon>Cimicomorpha</taxon>
        <taxon>Miridae</taxon>
        <taxon>Mirini</taxon>
        <taxon>Lygus</taxon>
    </lineage>
</organism>
<proteinExistence type="predicted"/>
<evidence type="ECO:0000313" key="2">
    <source>
        <dbReference type="EMBL" id="JAG01346.1"/>
    </source>
</evidence>
<gene>
    <name evidence="2" type="primary">gatC_15</name>
    <name evidence="2" type="ORF">CM83_52344</name>
</gene>
<feature type="region of interest" description="Disordered" evidence="1">
    <location>
        <begin position="40"/>
        <end position="69"/>
    </location>
</feature>
<keyword evidence="2" id="KW-0808">Transferase</keyword>
<dbReference type="AlphaFoldDB" id="A0A0A9W1P7"/>
<feature type="compositionally biased region" description="Low complexity" evidence="1">
    <location>
        <begin position="54"/>
        <end position="69"/>
    </location>
</feature>
<reference evidence="2" key="1">
    <citation type="journal article" date="2014" name="PLoS ONE">
        <title>Transcriptome-Based Identification of ABC Transporters in the Western Tarnished Plant Bug Lygus hesperus.</title>
        <authorList>
            <person name="Hull J.J."/>
            <person name="Chaney K."/>
            <person name="Geib S.M."/>
            <person name="Fabrick J.A."/>
            <person name="Brent C.S."/>
            <person name="Walsh D."/>
            <person name="Lavine L.C."/>
        </authorList>
    </citation>
    <scope>NUCLEOTIDE SEQUENCE</scope>
</reference>
<name>A0A0A9W1P7_LYGHE</name>
<sequence length="122" mass="12271">MIAAGPPKRSAVSIASPSPPAHILTSGSESIKSNTFTKAQAQMLAPPTSPPTPLQRAPPTQQTAAAAAAFTSSSSVPAVAGVRPFGAAPPIPVKRGSGLTMRRGRGGGVVANQPQYVDLFNS</sequence>
<reference evidence="2" key="2">
    <citation type="submission" date="2014-07" db="EMBL/GenBank/DDBJ databases">
        <authorList>
            <person name="Hull J."/>
        </authorList>
    </citation>
    <scope>NUCLEOTIDE SEQUENCE</scope>
</reference>
<accession>A0A0A9W1P7</accession>
<feature type="region of interest" description="Disordered" evidence="1">
    <location>
        <begin position="1"/>
        <end position="27"/>
    </location>
</feature>
<protein>
    <submittedName>
        <fullName evidence="2">Aspartyl/glutamyl-tRNA(Asn/Gln) amidotransferase subunit C</fullName>
    </submittedName>
</protein>
<dbReference type="GO" id="GO:0016740">
    <property type="term" value="F:transferase activity"/>
    <property type="evidence" value="ECO:0007669"/>
    <property type="project" value="UniProtKB-KW"/>
</dbReference>
<dbReference type="EMBL" id="GBHO01042258">
    <property type="protein sequence ID" value="JAG01346.1"/>
    <property type="molecule type" value="Transcribed_RNA"/>
</dbReference>
<evidence type="ECO:0000256" key="1">
    <source>
        <dbReference type="SAM" id="MobiDB-lite"/>
    </source>
</evidence>